<evidence type="ECO:0000313" key="2">
    <source>
        <dbReference type="EMBL" id="MCR8633457.1"/>
    </source>
</evidence>
<dbReference type="Proteomes" id="UP001300012">
    <property type="component" value="Unassembled WGS sequence"/>
</dbReference>
<gene>
    <name evidence="2" type="ORF">NV381_19935</name>
</gene>
<reference evidence="2 3" key="1">
    <citation type="submission" date="2022-08" db="EMBL/GenBank/DDBJ databases">
        <title>Paenibacillus endoradicis sp. nov., Paenibacillus radicibacter sp. nov and Paenibacillus pararadicis sp. nov., three cold-adapted plant growth-promoting bacteria isolated from root of Larix gmelinii in Great Khingan.</title>
        <authorList>
            <person name="Xue H."/>
        </authorList>
    </citation>
    <scope>NUCLEOTIDE SEQUENCE [LARGE SCALE GENOMIC DNA]</scope>
    <source>
        <strain evidence="2 3">N5-1-1-5</strain>
    </source>
</reference>
<organism evidence="2 3">
    <name type="scientific">Paenibacillus radicis</name>
    <name type="common">ex Xue et al. 2023</name>
    <dbReference type="NCBI Taxonomy" id="2972489"/>
    <lineage>
        <taxon>Bacteria</taxon>
        <taxon>Bacillati</taxon>
        <taxon>Bacillota</taxon>
        <taxon>Bacilli</taxon>
        <taxon>Bacillales</taxon>
        <taxon>Paenibacillaceae</taxon>
        <taxon>Paenibacillus</taxon>
    </lineage>
</organism>
<evidence type="ECO:0000313" key="3">
    <source>
        <dbReference type="Proteomes" id="UP001300012"/>
    </source>
</evidence>
<dbReference type="RefSeq" id="WP_258215033.1">
    <property type="nucleotide sequence ID" value="NZ_JANQBD010000015.1"/>
</dbReference>
<sequence>MKNGKRLTVKQKEIMHKNQIDSSMWLVSKVLSDRLLVIHRHTEEEKEAFYKVPGI</sequence>
<dbReference type="InterPro" id="IPR054201">
    <property type="entry name" value="DUF6906"/>
</dbReference>
<dbReference type="EMBL" id="JANQBD010000015">
    <property type="protein sequence ID" value="MCR8633457.1"/>
    <property type="molecule type" value="Genomic_DNA"/>
</dbReference>
<protein>
    <recommendedName>
        <fullName evidence="1">DUF6906 domain-containing protein</fullName>
    </recommendedName>
</protein>
<comment type="caution">
    <text evidence="2">The sequence shown here is derived from an EMBL/GenBank/DDBJ whole genome shotgun (WGS) entry which is preliminary data.</text>
</comment>
<evidence type="ECO:0000259" key="1">
    <source>
        <dbReference type="Pfam" id="PF21847"/>
    </source>
</evidence>
<accession>A0ABT1YJW1</accession>
<dbReference type="Pfam" id="PF21847">
    <property type="entry name" value="DUF6906"/>
    <property type="match status" value="1"/>
</dbReference>
<proteinExistence type="predicted"/>
<name>A0ABT1YJW1_9BACL</name>
<keyword evidence="3" id="KW-1185">Reference proteome</keyword>
<feature type="domain" description="DUF6906" evidence="1">
    <location>
        <begin position="1"/>
        <end position="47"/>
    </location>
</feature>